<gene>
    <name evidence="1" type="ORF">TSA66_13200</name>
</gene>
<dbReference type="EMBL" id="JWJG01000028">
    <property type="protein sequence ID" value="KIF81543.1"/>
    <property type="molecule type" value="Genomic_DNA"/>
</dbReference>
<organism evidence="1 2">
    <name type="scientific">Noviherbaspirillum autotrophicum</name>
    <dbReference type="NCBI Taxonomy" id="709839"/>
    <lineage>
        <taxon>Bacteria</taxon>
        <taxon>Pseudomonadati</taxon>
        <taxon>Pseudomonadota</taxon>
        <taxon>Betaproteobacteria</taxon>
        <taxon>Burkholderiales</taxon>
        <taxon>Oxalobacteraceae</taxon>
        <taxon>Noviherbaspirillum</taxon>
    </lineage>
</organism>
<keyword evidence="2" id="KW-1185">Reference proteome</keyword>
<dbReference type="Proteomes" id="UP000031572">
    <property type="component" value="Unassembled WGS sequence"/>
</dbReference>
<proteinExistence type="predicted"/>
<sequence>MHLNADYVMRNFFYARTSGASNTQHQLHAAADATLVDDLLFFDGDASLGQQAISPFGAQVADNGNLNGNQAEVRTYTLSPYLRHHFGHSATAELRVSCDGVSSSADNLLDSQSNRVHISLDSGRDFRALQWSALYDAQRIDYKSSDDVDLKRLSGSLRYLLTPRFAATGSAGYERNNYVAIGEKPEGAFWALGADWMPAQRTSISISAGRRYFGNTVSFAAQHRARIAVFSAAYQEEITTARSQFLLPSTSDTAAFLDGLLMNSVPDKVEREKQVSRFIHDANLPPSLVAPVNTFSNRVFLQKSANVSVASRGTKNTLIVTVFHTERDPQSAAGTTASTGALLDDATRQNGVSALWNWALSPRTRLAANAAFSRASAATSDRHDDNMTFRMGVAHQLHPKLNGGIELRRLEKRSSQAGNEFRENALTAFLLMNF</sequence>
<evidence type="ECO:0000313" key="2">
    <source>
        <dbReference type="Proteomes" id="UP000031572"/>
    </source>
</evidence>
<accession>A0A0C1Y375</accession>
<evidence type="ECO:0000313" key="1">
    <source>
        <dbReference type="EMBL" id="KIF81543.1"/>
    </source>
</evidence>
<dbReference type="STRING" id="709839.TSA66_13200"/>
<protein>
    <recommendedName>
        <fullName evidence="3">TIGR03016 family PEP-CTERM system-associated outer membrane protein</fullName>
    </recommendedName>
</protein>
<name>A0A0C1Y375_9BURK</name>
<dbReference type="AlphaFoldDB" id="A0A0C1Y375"/>
<evidence type="ECO:0008006" key="3">
    <source>
        <dbReference type="Google" id="ProtNLM"/>
    </source>
</evidence>
<dbReference type="InterPro" id="IPR017467">
    <property type="entry name" value="CHP03016_PEP-CTERM"/>
</dbReference>
<dbReference type="NCBIfam" id="TIGR03016">
    <property type="entry name" value="pepcterm_hypo_1"/>
    <property type="match status" value="1"/>
</dbReference>
<reference evidence="1 2" key="1">
    <citation type="submission" date="2014-12" db="EMBL/GenBank/DDBJ databases">
        <title>Denitrispirillum autotrophicum gen. nov., sp. nov., Denitrifying, Facultatively Autotrophic Bacteria Isolated from Rice Paddy Soil.</title>
        <authorList>
            <person name="Ishii S."/>
            <person name="Ashida N."/>
            <person name="Ohno H."/>
            <person name="Otsuka S."/>
            <person name="Yokota A."/>
            <person name="Senoo K."/>
        </authorList>
    </citation>
    <scope>NUCLEOTIDE SEQUENCE [LARGE SCALE GENOMIC DNA]</scope>
    <source>
        <strain evidence="1 2">TSA66</strain>
    </source>
</reference>
<comment type="caution">
    <text evidence="1">The sequence shown here is derived from an EMBL/GenBank/DDBJ whole genome shotgun (WGS) entry which is preliminary data.</text>
</comment>
<dbReference type="SUPFAM" id="SSF56935">
    <property type="entry name" value="Porins"/>
    <property type="match status" value="1"/>
</dbReference>